<feature type="transmembrane region" description="Helical" evidence="8">
    <location>
        <begin position="315"/>
        <end position="337"/>
    </location>
</feature>
<feature type="transmembrane region" description="Helical" evidence="8">
    <location>
        <begin position="179"/>
        <end position="205"/>
    </location>
</feature>
<dbReference type="GO" id="GO:0016763">
    <property type="term" value="F:pentosyltransferase activity"/>
    <property type="evidence" value="ECO:0007669"/>
    <property type="project" value="TreeGrafter"/>
</dbReference>
<evidence type="ECO:0000313" key="9">
    <source>
        <dbReference type="EMBL" id="QDV35848.1"/>
    </source>
</evidence>
<dbReference type="PANTHER" id="PTHR33908">
    <property type="entry name" value="MANNOSYLTRANSFERASE YKCB-RELATED"/>
    <property type="match status" value="1"/>
</dbReference>
<dbReference type="AlphaFoldDB" id="A0A518H4U3"/>
<evidence type="ECO:0000256" key="8">
    <source>
        <dbReference type="SAM" id="Phobius"/>
    </source>
</evidence>
<evidence type="ECO:0008006" key="11">
    <source>
        <dbReference type="Google" id="ProtNLM"/>
    </source>
</evidence>
<evidence type="ECO:0000313" key="10">
    <source>
        <dbReference type="Proteomes" id="UP000317835"/>
    </source>
</evidence>
<dbReference type="KEGG" id="tpla:ElP_37560"/>
<dbReference type="OrthoDB" id="9831465at2"/>
<evidence type="ECO:0000256" key="1">
    <source>
        <dbReference type="ARBA" id="ARBA00004651"/>
    </source>
</evidence>
<organism evidence="9 10">
    <name type="scientific">Tautonia plasticadhaerens</name>
    <dbReference type="NCBI Taxonomy" id="2527974"/>
    <lineage>
        <taxon>Bacteria</taxon>
        <taxon>Pseudomonadati</taxon>
        <taxon>Planctomycetota</taxon>
        <taxon>Planctomycetia</taxon>
        <taxon>Isosphaerales</taxon>
        <taxon>Isosphaeraceae</taxon>
        <taxon>Tautonia</taxon>
    </lineage>
</organism>
<gene>
    <name evidence="9" type="ORF">ElP_37560</name>
</gene>
<evidence type="ECO:0000256" key="7">
    <source>
        <dbReference type="ARBA" id="ARBA00023136"/>
    </source>
</evidence>
<keyword evidence="3" id="KW-0328">Glycosyltransferase</keyword>
<dbReference type="EMBL" id="CP036426">
    <property type="protein sequence ID" value="QDV35848.1"/>
    <property type="molecule type" value="Genomic_DNA"/>
</dbReference>
<evidence type="ECO:0000256" key="3">
    <source>
        <dbReference type="ARBA" id="ARBA00022676"/>
    </source>
</evidence>
<dbReference type="GO" id="GO:0009103">
    <property type="term" value="P:lipopolysaccharide biosynthetic process"/>
    <property type="evidence" value="ECO:0007669"/>
    <property type="project" value="UniProtKB-ARBA"/>
</dbReference>
<keyword evidence="6 8" id="KW-1133">Transmembrane helix</keyword>
<feature type="transmembrane region" description="Helical" evidence="8">
    <location>
        <begin position="343"/>
        <end position="363"/>
    </location>
</feature>
<name>A0A518H4U3_9BACT</name>
<dbReference type="InterPro" id="IPR050297">
    <property type="entry name" value="LipidA_mod_glycosyltrf_83"/>
</dbReference>
<dbReference type="Proteomes" id="UP000317835">
    <property type="component" value="Chromosome"/>
</dbReference>
<keyword evidence="7 8" id="KW-0472">Membrane</keyword>
<evidence type="ECO:0000256" key="4">
    <source>
        <dbReference type="ARBA" id="ARBA00022679"/>
    </source>
</evidence>
<evidence type="ECO:0000256" key="6">
    <source>
        <dbReference type="ARBA" id="ARBA00022989"/>
    </source>
</evidence>
<accession>A0A518H4U3</accession>
<protein>
    <recommendedName>
        <fullName evidence="11">Glycosyltransferase RgtA/B/C/D-like domain-containing protein</fullName>
    </recommendedName>
</protein>
<keyword evidence="4" id="KW-0808">Transferase</keyword>
<feature type="transmembrane region" description="Helical" evidence="8">
    <location>
        <begin position="105"/>
        <end position="126"/>
    </location>
</feature>
<dbReference type="RefSeq" id="WP_145271715.1">
    <property type="nucleotide sequence ID" value="NZ_CP036426.1"/>
</dbReference>
<keyword evidence="2" id="KW-1003">Cell membrane</keyword>
<keyword evidence="5 8" id="KW-0812">Transmembrane</keyword>
<proteinExistence type="predicted"/>
<feature type="transmembrane region" description="Helical" evidence="8">
    <location>
        <begin position="225"/>
        <end position="242"/>
    </location>
</feature>
<feature type="transmembrane region" description="Helical" evidence="8">
    <location>
        <begin position="25"/>
        <end position="44"/>
    </location>
</feature>
<dbReference type="PANTHER" id="PTHR33908:SF11">
    <property type="entry name" value="MEMBRANE PROTEIN"/>
    <property type="match status" value="1"/>
</dbReference>
<comment type="subcellular location">
    <subcellularLocation>
        <location evidence="1">Cell membrane</location>
        <topology evidence="1">Multi-pass membrane protein</topology>
    </subcellularLocation>
</comment>
<evidence type="ECO:0000256" key="5">
    <source>
        <dbReference type="ARBA" id="ARBA00022692"/>
    </source>
</evidence>
<feature type="transmembrane region" description="Helical" evidence="8">
    <location>
        <begin position="383"/>
        <end position="402"/>
    </location>
</feature>
<feature type="transmembrane region" description="Helical" evidence="8">
    <location>
        <begin position="290"/>
        <end position="308"/>
    </location>
</feature>
<evidence type="ECO:0000256" key="2">
    <source>
        <dbReference type="ARBA" id="ARBA00022475"/>
    </source>
</evidence>
<keyword evidence="10" id="KW-1185">Reference proteome</keyword>
<reference evidence="9 10" key="1">
    <citation type="submission" date="2019-02" db="EMBL/GenBank/DDBJ databases">
        <title>Deep-cultivation of Planctomycetes and their phenomic and genomic characterization uncovers novel biology.</title>
        <authorList>
            <person name="Wiegand S."/>
            <person name="Jogler M."/>
            <person name="Boedeker C."/>
            <person name="Pinto D."/>
            <person name="Vollmers J."/>
            <person name="Rivas-Marin E."/>
            <person name="Kohn T."/>
            <person name="Peeters S.H."/>
            <person name="Heuer A."/>
            <person name="Rast P."/>
            <person name="Oberbeckmann S."/>
            <person name="Bunk B."/>
            <person name="Jeske O."/>
            <person name="Meyerdierks A."/>
            <person name="Storesund J.E."/>
            <person name="Kallscheuer N."/>
            <person name="Luecker S."/>
            <person name="Lage O.M."/>
            <person name="Pohl T."/>
            <person name="Merkel B.J."/>
            <person name="Hornburger P."/>
            <person name="Mueller R.-W."/>
            <person name="Bruemmer F."/>
            <person name="Labrenz M."/>
            <person name="Spormann A.M."/>
            <person name="Op den Camp H."/>
            <person name="Overmann J."/>
            <person name="Amann R."/>
            <person name="Jetten M.S.M."/>
            <person name="Mascher T."/>
            <person name="Medema M.H."/>
            <person name="Devos D.P."/>
            <person name="Kaster A.-K."/>
            <person name="Ovreas L."/>
            <person name="Rohde M."/>
            <person name="Galperin M.Y."/>
            <person name="Jogler C."/>
        </authorList>
    </citation>
    <scope>NUCLEOTIDE SEQUENCE [LARGE SCALE GENOMIC DNA]</scope>
    <source>
        <strain evidence="9 10">ElP</strain>
    </source>
</reference>
<sequence>MTDDAPPRHDDMTAPEAPSGPFRRVAWVASIGAVLAVLALAGWFRLSSLGAIPVHLADESYYGLQSSRMARGESFRMHTTSGNLVDPFLLLPQAALHLAFEPSTWVMRLPVALSGLAAVGMLFLAARRLDRGTATLAAVLLATTPKAIMFSRIGCEFGQTPLVGAVAAWFALRGRGVGLVLTLLAGQLVHPTNVLLVPILVPVFLVRFRGRFADDPGGLRRAFRRWSIAAGVAVLGVAVALLRRPFLRQMLRARFEGWSWSDAPIYLDLAALFPFHGTLLGLDADRHGRLVWAVALAVLLPGVIRLAIGRRWDRLAIVAGATLGLASLYVLGGATVLGPTDRYGTVLLVPGALASGCLIMALLPGRRSAPAPAPAVDRPRPPVAPNLLAAAIGGGLLVVSYANVVSPVANAPESIWTFRDEARDPYRRAIEVIEADMAGSDSGAPAGRPRLIIAQDYFVSTPLSYLAGGRGDLVVAELITIPELGELVVGRDPLAAERPRLADRLAEGDYAVSGHSIFPQLMAFIGEVARDGFPADRVRHWPVSGPLNLAVYRVAPPARAVARDGPDARRR</sequence>
<dbReference type="GO" id="GO:0005886">
    <property type="term" value="C:plasma membrane"/>
    <property type="evidence" value="ECO:0007669"/>
    <property type="project" value="UniProtKB-SubCell"/>
</dbReference>